<dbReference type="InterPro" id="IPR002514">
    <property type="entry name" value="Transposase_8"/>
</dbReference>
<dbReference type="AlphaFoldDB" id="H6RFY0"/>
<dbReference type="GO" id="GO:0043565">
    <property type="term" value="F:sequence-specific DNA binding"/>
    <property type="evidence" value="ECO:0007669"/>
    <property type="project" value="InterPro"/>
</dbReference>
<dbReference type="SUPFAM" id="SSF48295">
    <property type="entry name" value="TrpR-like"/>
    <property type="match status" value="1"/>
</dbReference>
<dbReference type="InterPro" id="IPR036388">
    <property type="entry name" value="WH-like_DNA-bd_sf"/>
</dbReference>
<dbReference type="InterPro" id="IPR010921">
    <property type="entry name" value="Trp_repressor/repl_initiator"/>
</dbReference>
<dbReference type="Pfam" id="PF01527">
    <property type="entry name" value="HTH_Tnp_1"/>
    <property type="match status" value="1"/>
</dbReference>
<dbReference type="PANTHER" id="PTHR33609">
    <property type="entry name" value="LOW CALCIUM RESPONSE LOCUS PROTEIN S"/>
    <property type="match status" value="1"/>
</dbReference>
<dbReference type="PANTHER" id="PTHR33609:SF1">
    <property type="entry name" value="TRANSPOSASE"/>
    <property type="match status" value="1"/>
</dbReference>
<organism evidence="1">
    <name type="scientific">uncultured Flavobacteriia bacterium</name>
    <dbReference type="NCBI Taxonomy" id="212695"/>
    <lineage>
        <taxon>Bacteria</taxon>
        <taxon>Pseudomonadati</taxon>
        <taxon>Bacteroidota</taxon>
        <taxon>Flavobacteriia</taxon>
        <taxon>environmental samples</taxon>
    </lineage>
</organism>
<proteinExistence type="predicted"/>
<protein>
    <submittedName>
        <fullName evidence="1">ISCc3, transposase OrfA</fullName>
    </submittedName>
</protein>
<reference evidence="1" key="1">
    <citation type="journal article" date="2012" name="Environ. Microbiol.">
        <title>Genomic content of uncultured Bacteroidetes from contrasting oceanic provinces in the North Atlantic Ocean.</title>
        <authorList>
            <person name="Gomez-Pereira P.R."/>
            <person name="Schuler M."/>
            <person name="Fuchs B.M."/>
            <person name="Bennke C."/>
            <person name="Teeling H."/>
            <person name="Waldmann J."/>
            <person name="Richter M."/>
            <person name="Barbe V."/>
            <person name="Bataille E."/>
            <person name="Glockner F.O."/>
            <person name="Amann R."/>
        </authorList>
    </citation>
    <scope>NUCLEOTIDE SEQUENCE</scope>
</reference>
<reference evidence="1" key="2">
    <citation type="submission" date="2012-02" db="EMBL/GenBank/DDBJ databases">
        <authorList>
            <person name="Genoscope - CEA"/>
        </authorList>
    </citation>
    <scope>NUCLEOTIDE SEQUENCE</scope>
</reference>
<name>H6RFY0_9BACT</name>
<gene>
    <name evidence="1" type="ORF">VIS_S3CCB20040</name>
</gene>
<dbReference type="Gene3D" id="1.10.10.10">
    <property type="entry name" value="Winged helix-like DNA-binding domain superfamily/Winged helix DNA-binding domain"/>
    <property type="match status" value="1"/>
</dbReference>
<dbReference type="EMBL" id="FO117593">
    <property type="protein sequence ID" value="CCF99941.1"/>
    <property type="molecule type" value="Genomic_DNA"/>
</dbReference>
<sequence length="117" mass="13341">MARPKKKSAEALVKDIKRQTRRKFSSEEKIRIILEGLKGEESISEICRIEGIAPALYYRWSKDFIEAGKRRLLGDTQRDANTGEVVGLRKENRDLKEAVAELLLSNRVLKKSLSGLE</sequence>
<dbReference type="GO" id="GO:0006313">
    <property type="term" value="P:DNA transposition"/>
    <property type="evidence" value="ECO:0007669"/>
    <property type="project" value="InterPro"/>
</dbReference>
<accession>H6RFY0</accession>
<evidence type="ECO:0000313" key="1">
    <source>
        <dbReference type="EMBL" id="CCF99941.1"/>
    </source>
</evidence>
<dbReference type="InterPro" id="IPR052546">
    <property type="entry name" value="Transposase_8_domain"/>
</dbReference>
<dbReference type="GO" id="GO:0004803">
    <property type="term" value="F:transposase activity"/>
    <property type="evidence" value="ECO:0007669"/>
    <property type="project" value="InterPro"/>
</dbReference>